<dbReference type="AlphaFoldDB" id="A0A8B6CKX3"/>
<feature type="domain" description="Immunoglobulin" evidence="2">
    <location>
        <begin position="13"/>
        <end position="94"/>
    </location>
</feature>
<dbReference type="EMBL" id="UYJE01001982">
    <property type="protein sequence ID" value="VDI06821.1"/>
    <property type="molecule type" value="Genomic_DNA"/>
</dbReference>
<reference evidence="3" key="1">
    <citation type="submission" date="2018-11" db="EMBL/GenBank/DDBJ databases">
        <authorList>
            <person name="Alioto T."/>
            <person name="Alioto T."/>
        </authorList>
    </citation>
    <scope>NUCLEOTIDE SEQUENCE</scope>
</reference>
<keyword evidence="1" id="KW-0472">Membrane</keyword>
<name>A0A8B6CKX3_MYTGA</name>
<dbReference type="InterPro" id="IPR036179">
    <property type="entry name" value="Ig-like_dom_sf"/>
</dbReference>
<comment type="caution">
    <text evidence="3">The sequence shown here is derived from an EMBL/GenBank/DDBJ whole genome shotgun (WGS) entry which is preliminary data.</text>
</comment>
<dbReference type="InterPro" id="IPR013783">
    <property type="entry name" value="Ig-like_fold"/>
</dbReference>
<dbReference type="SMART" id="SM00409">
    <property type="entry name" value="IG"/>
    <property type="match status" value="1"/>
</dbReference>
<protein>
    <recommendedName>
        <fullName evidence="2">Immunoglobulin domain-containing protein</fullName>
    </recommendedName>
</protein>
<sequence length="331" mass="37644">MCLTNFVWYYIAADEVFVKSGGNITLHCSLLGHSYFWTKDDFNHLFDNHKYDGTRTVSLTVTSAHCDDSGFFRCIVYTGMGPYHHGPYHKLNIIDNNTSTRCNIGGDRETDIQLTTVNKEETSSRFGTDMKFMGTLSDVTIGIIVVGTGFIIIVIAAGVFAILCHLCRTPRRLPLRQTRRHILRILSDNTESKLKSPIYLPTDQRYEYIEIDEKLSIYAQYDNAEFSYEDLTTRRQYTYMPINQSINIDGNSRFEPNDYGYIDGQSSFQPIGYGYIAGESSFKPIDYGYIDGKSSVQPIDYGYIDGKSSVQPIDYGYIDGQSSFQPPDYES</sequence>
<dbReference type="InterPro" id="IPR003599">
    <property type="entry name" value="Ig_sub"/>
</dbReference>
<accession>A0A8B6CKX3</accession>
<organism evidence="3 4">
    <name type="scientific">Mytilus galloprovincialis</name>
    <name type="common">Mediterranean mussel</name>
    <dbReference type="NCBI Taxonomy" id="29158"/>
    <lineage>
        <taxon>Eukaryota</taxon>
        <taxon>Metazoa</taxon>
        <taxon>Spiralia</taxon>
        <taxon>Lophotrochozoa</taxon>
        <taxon>Mollusca</taxon>
        <taxon>Bivalvia</taxon>
        <taxon>Autobranchia</taxon>
        <taxon>Pteriomorphia</taxon>
        <taxon>Mytilida</taxon>
        <taxon>Mytiloidea</taxon>
        <taxon>Mytilidae</taxon>
        <taxon>Mytilinae</taxon>
        <taxon>Mytilus</taxon>
    </lineage>
</organism>
<dbReference type="OrthoDB" id="6100235at2759"/>
<dbReference type="CDD" id="cd00096">
    <property type="entry name" value="Ig"/>
    <property type="match status" value="1"/>
</dbReference>
<gene>
    <name evidence="3" type="ORF">MGAL_10B021961</name>
</gene>
<proteinExistence type="predicted"/>
<keyword evidence="1" id="KW-0812">Transmembrane</keyword>
<evidence type="ECO:0000313" key="3">
    <source>
        <dbReference type="EMBL" id="VDI06821.1"/>
    </source>
</evidence>
<dbReference type="SUPFAM" id="SSF48726">
    <property type="entry name" value="Immunoglobulin"/>
    <property type="match status" value="1"/>
</dbReference>
<evidence type="ECO:0000313" key="4">
    <source>
        <dbReference type="Proteomes" id="UP000596742"/>
    </source>
</evidence>
<evidence type="ECO:0000259" key="2">
    <source>
        <dbReference type="SMART" id="SM00409"/>
    </source>
</evidence>
<feature type="transmembrane region" description="Helical" evidence="1">
    <location>
        <begin position="139"/>
        <end position="163"/>
    </location>
</feature>
<keyword evidence="4" id="KW-1185">Reference proteome</keyword>
<keyword evidence="1" id="KW-1133">Transmembrane helix</keyword>
<evidence type="ECO:0000256" key="1">
    <source>
        <dbReference type="SAM" id="Phobius"/>
    </source>
</evidence>
<dbReference type="Gene3D" id="2.60.40.10">
    <property type="entry name" value="Immunoglobulins"/>
    <property type="match status" value="1"/>
</dbReference>
<dbReference type="Proteomes" id="UP000596742">
    <property type="component" value="Unassembled WGS sequence"/>
</dbReference>